<dbReference type="OrthoDB" id="9804010at2"/>
<sequence length="143" mass="16016">MKITTNYINDALFESENESGNRLRMDMLPAEEKEHFSPMQLVLAAVGGCAAVDLVGMLKKRRRTVTALRIESEGRRREEIPRRFVDIHLRFILTSPDAGPEELGKLVTLSVEKYCSVSASLAPDANLTYSWAVEQPGERASIH</sequence>
<evidence type="ECO:0000313" key="3">
    <source>
        <dbReference type="Proteomes" id="UP000011910"/>
    </source>
</evidence>
<dbReference type="InterPro" id="IPR036102">
    <property type="entry name" value="OsmC/Ohrsf"/>
</dbReference>
<keyword evidence="1" id="KW-1133">Transmembrane helix</keyword>
<dbReference type="STRING" id="1279009.ADICEAN_03818"/>
<comment type="caution">
    <text evidence="2">The sequence shown here is derived from an EMBL/GenBank/DDBJ whole genome shotgun (WGS) entry which is preliminary data.</text>
</comment>
<keyword evidence="1" id="KW-0472">Membrane</keyword>
<dbReference type="Proteomes" id="UP000011910">
    <property type="component" value="Unassembled WGS sequence"/>
</dbReference>
<dbReference type="InterPro" id="IPR015946">
    <property type="entry name" value="KH_dom-like_a/b"/>
</dbReference>
<evidence type="ECO:0008006" key="4">
    <source>
        <dbReference type="Google" id="ProtNLM"/>
    </source>
</evidence>
<dbReference type="RefSeq" id="WP_009197197.1">
    <property type="nucleotide sequence ID" value="NZ_AODQ01000151.1"/>
</dbReference>
<reference evidence="2 3" key="1">
    <citation type="journal article" date="2013" name="Genome Announc.">
        <title>Draft Genome Sequence of Cesiribacter andamanensis Strain AMV16T, Isolated from a Soil Sample from a Mud Volcano in the Andaman Islands, India.</title>
        <authorList>
            <person name="Shivaji S."/>
            <person name="Ara S."/>
            <person name="Begum Z."/>
            <person name="Srinivas T.N."/>
            <person name="Singh A."/>
            <person name="Kumar Pinnaka A."/>
        </authorList>
    </citation>
    <scope>NUCLEOTIDE SEQUENCE [LARGE SCALE GENOMIC DNA]</scope>
    <source>
        <strain evidence="2 3">AMV16</strain>
    </source>
</reference>
<dbReference type="SUPFAM" id="SSF82784">
    <property type="entry name" value="OsmC-like"/>
    <property type="match status" value="1"/>
</dbReference>
<dbReference type="EMBL" id="AODQ01000151">
    <property type="protein sequence ID" value="EMR01047.1"/>
    <property type="molecule type" value="Genomic_DNA"/>
</dbReference>
<evidence type="ECO:0000256" key="1">
    <source>
        <dbReference type="SAM" id="Phobius"/>
    </source>
</evidence>
<organism evidence="2 3">
    <name type="scientific">Cesiribacter andamanensis AMV16</name>
    <dbReference type="NCBI Taxonomy" id="1279009"/>
    <lineage>
        <taxon>Bacteria</taxon>
        <taxon>Pseudomonadati</taxon>
        <taxon>Bacteroidota</taxon>
        <taxon>Cytophagia</taxon>
        <taxon>Cytophagales</taxon>
        <taxon>Cesiribacteraceae</taxon>
        <taxon>Cesiribacter</taxon>
    </lineage>
</organism>
<dbReference type="eggNOG" id="COG1765">
    <property type="taxonomic scope" value="Bacteria"/>
</dbReference>
<evidence type="ECO:0000313" key="2">
    <source>
        <dbReference type="EMBL" id="EMR01047.1"/>
    </source>
</evidence>
<dbReference type="Gene3D" id="3.30.300.20">
    <property type="match status" value="1"/>
</dbReference>
<dbReference type="Pfam" id="PF02566">
    <property type="entry name" value="OsmC"/>
    <property type="match status" value="1"/>
</dbReference>
<dbReference type="PANTHER" id="PTHR34352">
    <property type="entry name" value="PROTEIN YHFA"/>
    <property type="match status" value="1"/>
</dbReference>
<dbReference type="AlphaFoldDB" id="M7N170"/>
<protein>
    <recommendedName>
        <fullName evidence="4">OsmC-like protein</fullName>
    </recommendedName>
</protein>
<keyword evidence="1" id="KW-0812">Transmembrane</keyword>
<gene>
    <name evidence="2" type="ORF">ADICEAN_03818</name>
</gene>
<proteinExistence type="predicted"/>
<accession>M7N170</accession>
<keyword evidence="3" id="KW-1185">Reference proteome</keyword>
<name>M7N170_9BACT</name>
<feature type="transmembrane region" description="Helical" evidence="1">
    <location>
        <begin position="39"/>
        <end position="58"/>
    </location>
</feature>
<dbReference type="InterPro" id="IPR003718">
    <property type="entry name" value="OsmC/Ohr_fam"/>
</dbReference>
<dbReference type="PANTHER" id="PTHR34352:SF1">
    <property type="entry name" value="PROTEIN YHFA"/>
    <property type="match status" value="1"/>
</dbReference>